<proteinExistence type="predicted"/>
<dbReference type="Proteomes" id="UP001163324">
    <property type="component" value="Chromosome 3"/>
</dbReference>
<protein>
    <submittedName>
        <fullName evidence="1">Uncharacterized protein</fullName>
    </submittedName>
</protein>
<keyword evidence="2" id="KW-1185">Reference proteome</keyword>
<evidence type="ECO:0000313" key="1">
    <source>
        <dbReference type="EMBL" id="KAI9901374.1"/>
    </source>
</evidence>
<dbReference type="EMBL" id="CM047942">
    <property type="protein sequence ID" value="KAI9901374.1"/>
    <property type="molecule type" value="Genomic_DNA"/>
</dbReference>
<gene>
    <name evidence="1" type="ORF">N3K66_003191</name>
</gene>
<evidence type="ECO:0000313" key="2">
    <source>
        <dbReference type="Proteomes" id="UP001163324"/>
    </source>
</evidence>
<organism evidence="1 2">
    <name type="scientific">Trichothecium roseum</name>
    <dbReference type="NCBI Taxonomy" id="47278"/>
    <lineage>
        <taxon>Eukaryota</taxon>
        <taxon>Fungi</taxon>
        <taxon>Dikarya</taxon>
        <taxon>Ascomycota</taxon>
        <taxon>Pezizomycotina</taxon>
        <taxon>Sordariomycetes</taxon>
        <taxon>Hypocreomycetidae</taxon>
        <taxon>Hypocreales</taxon>
        <taxon>Hypocreales incertae sedis</taxon>
        <taxon>Trichothecium</taxon>
    </lineage>
</organism>
<accession>A0ACC0V4K6</accession>
<sequence>MAATTTTAAAARTATRALLRGSARRSALHNRSRSHHDSHRGYHSHSHPPQPSPFSPTEAALLRAAYAHVPEHGFTSAALGRGARDAGLLDVSPAVLPDGPLSLIRWHLVTQREALAARAEVIFSGAGGEGGGPVAAAGAGVGAKVRALAWERLMGNKDVNHRWQEALAIMAQPSHVPFSVRELALLADEIWHLAGDAAVDASWYAKRASLSAAYAASELFMTADRSAGFAETRRFLGRRVGEVEGLGAAVGSVGQWVGFTFNAGVNVLRSKGVRI</sequence>
<comment type="caution">
    <text evidence="1">The sequence shown here is derived from an EMBL/GenBank/DDBJ whole genome shotgun (WGS) entry which is preliminary data.</text>
</comment>
<reference evidence="1" key="1">
    <citation type="submission" date="2022-10" db="EMBL/GenBank/DDBJ databases">
        <title>Complete Genome of Trichothecium roseum strain YXFP-22015, a Plant Pathogen Isolated from Citrus.</title>
        <authorList>
            <person name="Wang Y."/>
            <person name="Zhu L."/>
        </authorList>
    </citation>
    <scope>NUCLEOTIDE SEQUENCE</scope>
    <source>
        <strain evidence="1">YXFP-22015</strain>
    </source>
</reference>
<name>A0ACC0V4K6_9HYPO</name>